<name>A0A7Y9KHQ1_9ACTN</name>
<dbReference type="EMBL" id="JACCBT010000001">
    <property type="protein sequence ID" value="NYE16268.1"/>
    <property type="molecule type" value="Genomic_DNA"/>
</dbReference>
<accession>A0A7Y9KHQ1</accession>
<keyword evidence="2" id="KW-1185">Reference proteome</keyword>
<dbReference type="RefSeq" id="WP_218935337.1">
    <property type="nucleotide sequence ID" value="NZ_BMRD01000017.1"/>
</dbReference>
<gene>
    <name evidence="1" type="ORF">BJ999_006564</name>
</gene>
<dbReference type="GO" id="GO:0004519">
    <property type="term" value="F:endonuclease activity"/>
    <property type="evidence" value="ECO:0007669"/>
    <property type="project" value="UniProtKB-KW"/>
</dbReference>
<keyword evidence="1" id="KW-0540">Nuclease</keyword>
<dbReference type="Proteomes" id="UP000591272">
    <property type="component" value="Unassembled WGS sequence"/>
</dbReference>
<sequence>MDSAPNKVLEAEGSVAQAWVVRAGWYGERDQWALEQGWSGGGWREVPDLTDCTTREDLAKVVAATFPTASDGRLNNFIGQMWALRSRIQAGDLLVMPLKTTKQIAFGRVTGAYTYRGDDPDPDKRHVVKVDWKRTDLPRTAVKQDLLFSLGAR</sequence>
<dbReference type="AlphaFoldDB" id="A0A7Y9KHQ1"/>
<organism evidence="1 2">
    <name type="scientific">Actinomadura citrea</name>
    <dbReference type="NCBI Taxonomy" id="46158"/>
    <lineage>
        <taxon>Bacteria</taxon>
        <taxon>Bacillati</taxon>
        <taxon>Actinomycetota</taxon>
        <taxon>Actinomycetes</taxon>
        <taxon>Streptosporangiales</taxon>
        <taxon>Thermomonosporaceae</taxon>
        <taxon>Actinomadura</taxon>
    </lineage>
</organism>
<protein>
    <submittedName>
        <fullName evidence="1">Putative Mrr-cat superfamily restriction endonuclease</fullName>
    </submittedName>
</protein>
<reference evidence="1 2" key="1">
    <citation type="submission" date="2020-07" db="EMBL/GenBank/DDBJ databases">
        <title>Sequencing the genomes of 1000 actinobacteria strains.</title>
        <authorList>
            <person name="Klenk H.-P."/>
        </authorList>
    </citation>
    <scope>NUCLEOTIDE SEQUENCE [LARGE SCALE GENOMIC DNA]</scope>
    <source>
        <strain evidence="1 2">DSM 43461</strain>
    </source>
</reference>
<keyword evidence="1" id="KW-0378">Hydrolase</keyword>
<evidence type="ECO:0000313" key="1">
    <source>
        <dbReference type="EMBL" id="NYE16268.1"/>
    </source>
</evidence>
<keyword evidence="1" id="KW-0255">Endonuclease</keyword>
<proteinExistence type="predicted"/>
<comment type="caution">
    <text evidence="1">The sequence shown here is derived from an EMBL/GenBank/DDBJ whole genome shotgun (WGS) entry which is preliminary data.</text>
</comment>
<evidence type="ECO:0000313" key="2">
    <source>
        <dbReference type="Proteomes" id="UP000591272"/>
    </source>
</evidence>